<evidence type="ECO:0000256" key="2">
    <source>
        <dbReference type="ARBA" id="ARBA00009045"/>
    </source>
</evidence>
<feature type="transmembrane region" description="Helical" evidence="7">
    <location>
        <begin position="75"/>
        <end position="98"/>
    </location>
</feature>
<evidence type="ECO:0000259" key="8">
    <source>
        <dbReference type="Pfam" id="PF01694"/>
    </source>
</evidence>
<evidence type="ECO:0000256" key="6">
    <source>
        <dbReference type="ARBA" id="ARBA00023136"/>
    </source>
</evidence>
<dbReference type="OrthoDB" id="680602at2"/>
<evidence type="ECO:0000256" key="7">
    <source>
        <dbReference type="SAM" id="Phobius"/>
    </source>
</evidence>
<feature type="transmembrane region" description="Helical" evidence="7">
    <location>
        <begin position="183"/>
        <end position="215"/>
    </location>
</feature>
<evidence type="ECO:0000256" key="5">
    <source>
        <dbReference type="ARBA" id="ARBA00022989"/>
    </source>
</evidence>
<dbReference type="InterPro" id="IPR050925">
    <property type="entry name" value="Rhomboid_protease_S54"/>
</dbReference>
<dbReference type="Pfam" id="PF01694">
    <property type="entry name" value="Rhomboid"/>
    <property type="match status" value="1"/>
</dbReference>
<comment type="similarity">
    <text evidence="2">Belongs to the peptidase S54 family.</text>
</comment>
<keyword evidence="5 7" id="KW-1133">Transmembrane helix</keyword>
<dbReference type="Gene3D" id="1.20.1540.10">
    <property type="entry name" value="Rhomboid-like"/>
    <property type="match status" value="1"/>
</dbReference>
<feature type="transmembrane region" description="Helical" evidence="7">
    <location>
        <begin position="110"/>
        <end position="132"/>
    </location>
</feature>
<dbReference type="PANTHER" id="PTHR43731">
    <property type="entry name" value="RHOMBOID PROTEASE"/>
    <property type="match status" value="1"/>
</dbReference>
<accession>A0A2U2PDL2</accession>
<dbReference type="AlphaFoldDB" id="A0A2U2PDL2"/>
<dbReference type="InterPro" id="IPR046483">
    <property type="entry name" value="DUF6576"/>
</dbReference>
<evidence type="ECO:0000313" key="10">
    <source>
        <dbReference type="EMBL" id="PWG79440.1"/>
    </source>
</evidence>
<dbReference type="GO" id="GO:0004252">
    <property type="term" value="F:serine-type endopeptidase activity"/>
    <property type="evidence" value="ECO:0007669"/>
    <property type="project" value="InterPro"/>
</dbReference>
<protein>
    <submittedName>
        <fullName evidence="10">Rhomboid family intramembrane serine protease</fullName>
    </submittedName>
</protein>
<dbReference type="RefSeq" id="WP_109416982.1">
    <property type="nucleotide sequence ID" value="NZ_QEAS01000014.1"/>
</dbReference>
<keyword evidence="4" id="KW-0378">Hydrolase</keyword>
<dbReference type="Proteomes" id="UP000245647">
    <property type="component" value="Unassembled WGS sequence"/>
</dbReference>
<feature type="domain" description="DUF6576" evidence="9">
    <location>
        <begin position="247"/>
        <end position="282"/>
    </location>
</feature>
<dbReference type="EMBL" id="QEAS01000014">
    <property type="protein sequence ID" value="PWG79440.1"/>
    <property type="molecule type" value="Genomic_DNA"/>
</dbReference>
<dbReference type="InterPro" id="IPR022764">
    <property type="entry name" value="Peptidase_S54_rhomboid_dom"/>
</dbReference>
<keyword evidence="3 7" id="KW-0812">Transmembrane</keyword>
<dbReference type="GO" id="GO:0006508">
    <property type="term" value="P:proteolysis"/>
    <property type="evidence" value="ECO:0007669"/>
    <property type="project" value="UniProtKB-KW"/>
</dbReference>
<sequence length="285" mass="32038">MRKSIGNELWYKMVQSGSRLNLFIGINAIVFVLIGLLNVVEFLFMRESPLAGLITSYLSVPAYLPALAGKFWTPFTYMFVHAGLFHFFFNMLWLYWLGQIFEDFLNTRQFTFTYIAGGLAGALLFVLFFNIFPAFSQTIQYSMPLVGSSASVMAIVVATATLLPDYAIRLLFFGNVKLKFLAIVYIILDIIGIAGFNAGGSIAHLGGALLGFVFIKQLQSGNDWSKLLSRKKKLKVIRNNAHSKNHNNIPDQEVIDNILDKISKSGYDSLTKKEKEQLFKASNRE</sequence>
<dbReference type="InterPro" id="IPR035952">
    <property type="entry name" value="Rhomboid-like_sf"/>
</dbReference>
<keyword evidence="10" id="KW-0645">Protease</keyword>
<evidence type="ECO:0000313" key="11">
    <source>
        <dbReference type="Proteomes" id="UP000245647"/>
    </source>
</evidence>
<comment type="subcellular location">
    <subcellularLocation>
        <location evidence="1">Membrane</location>
        <topology evidence="1">Multi-pass membrane protein</topology>
    </subcellularLocation>
</comment>
<gene>
    <name evidence="10" type="ORF">DDR33_16910</name>
</gene>
<dbReference type="PANTHER" id="PTHR43731:SF14">
    <property type="entry name" value="PRESENILIN-ASSOCIATED RHOMBOID-LIKE PROTEIN, MITOCHONDRIAL"/>
    <property type="match status" value="1"/>
</dbReference>
<dbReference type="SUPFAM" id="SSF144091">
    <property type="entry name" value="Rhomboid-like"/>
    <property type="match status" value="1"/>
</dbReference>
<reference evidence="10 11" key="1">
    <citation type="submission" date="2018-04" db="EMBL/GenBank/DDBJ databases">
        <title>Pedobacter chongqingensis sp. nov., isolated from a rottenly hemp rope.</title>
        <authorList>
            <person name="Cai Y."/>
        </authorList>
    </citation>
    <scope>NUCLEOTIDE SEQUENCE [LARGE SCALE GENOMIC DNA]</scope>
    <source>
        <strain evidence="10 11">FJ4-8</strain>
    </source>
</reference>
<proteinExistence type="inferred from homology"/>
<dbReference type="GO" id="GO:0016020">
    <property type="term" value="C:membrane"/>
    <property type="evidence" value="ECO:0007669"/>
    <property type="project" value="UniProtKB-SubCell"/>
</dbReference>
<feature type="transmembrane region" description="Helical" evidence="7">
    <location>
        <begin position="20"/>
        <end position="44"/>
    </location>
</feature>
<organism evidence="10 11">
    <name type="scientific">Pararcticibacter amylolyticus</name>
    <dbReference type="NCBI Taxonomy" id="2173175"/>
    <lineage>
        <taxon>Bacteria</taxon>
        <taxon>Pseudomonadati</taxon>
        <taxon>Bacteroidota</taxon>
        <taxon>Sphingobacteriia</taxon>
        <taxon>Sphingobacteriales</taxon>
        <taxon>Sphingobacteriaceae</taxon>
        <taxon>Pararcticibacter</taxon>
    </lineage>
</organism>
<evidence type="ECO:0000256" key="3">
    <source>
        <dbReference type="ARBA" id="ARBA00022692"/>
    </source>
</evidence>
<evidence type="ECO:0000256" key="4">
    <source>
        <dbReference type="ARBA" id="ARBA00022801"/>
    </source>
</evidence>
<name>A0A2U2PDL2_9SPHI</name>
<keyword evidence="11" id="KW-1185">Reference proteome</keyword>
<feature type="domain" description="Peptidase S54 rhomboid" evidence="8">
    <location>
        <begin position="69"/>
        <end position="214"/>
    </location>
</feature>
<keyword evidence="6 7" id="KW-0472">Membrane</keyword>
<feature type="transmembrane region" description="Helical" evidence="7">
    <location>
        <begin position="144"/>
        <end position="163"/>
    </location>
</feature>
<comment type="caution">
    <text evidence="10">The sequence shown here is derived from an EMBL/GenBank/DDBJ whole genome shotgun (WGS) entry which is preliminary data.</text>
</comment>
<evidence type="ECO:0000259" key="9">
    <source>
        <dbReference type="Pfam" id="PF20216"/>
    </source>
</evidence>
<evidence type="ECO:0000256" key="1">
    <source>
        <dbReference type="ARBA" id="ARBA00004141"/>
    </source>
</evidence>
<dbReference type="Pfam" id="PF20216">
    <property type="entry name" value="DUF6576"/>
    <property type="match status" value="1"/>
</dbReference>